<keyword evidence="6" id="KW-1185">Reference proteome</keyword>
<dbReference type="EMBL" id="JBHULZ010000041">
    <property type="protein sequence ID" value="MFD2698024.1"/>
    <property type="molecule type" value="Genomic_DNA"/>
</dbReference>
<feature type="signal peptide" evidence="4">
    <location>
        <begin position="1"/>
        <end position="19"/>
    </location>
</feature>
<evidence type="ECO:0000256" key="4">
    <source>
        <dbReference type="SAM" id="SignalP"/>
    </source>
</evidence>
<dbReference type="Proteomes" id="UP001597357">
    <property type="component" value="Unassembled WGS sequence"/>
</dbReference>
<evidence type="ECO:0000313" key="6">
    <source>
        <dbReference type="Proteomes" id="UP001597357"/>
    </source>
</evidence>
<comment type="caution">
    <text evidence="5">The sequence shown here is derived from an EMBL/GenBank/DDBJ whole genome shotgun (WGS) entry which is preliminary data.</text>
</comment>
<reference evidence="6" key="1">
    <citation type="journal article" date="2019" name="Int. J. Syst. Evol. Microbiol.">
        <title>The Global Catalogue of Microorganisms (GCM) 10K type strain sequencing project: providing services to taxonomists for standard genome sequencing and annotation.</title>
        <authorList>
            <consortium name="The Broad Institute Genomics Platform"/>
            <consortium name="The Broad Institute Genome Sequencing Center for Infectious Disease"/>
            <person name="Wu L."/>
            <person name="Ma J."/>
        </authorList>
    </citation>
    <scope>NUCLEOTIDE SEQUENCE [LARGE SCALE GENOMIC DNA]</scope>
    <source>
        <strain evidence="6">KCTC 42255</strain>
    </source>
</reference>
<keyword evidence="4" id="KW-0732">Signal</keyword>
<dbReference type="RefSeq" id="WP_379046913.1">
    <property type="nucleotide sequence ID" value="NZ_JBHULZ010000041.1"/>
</dbReference>
<feature type="chain" id="PRO_5045733609" evidence="4">
    <location>
        <begin position="20"/>
        <end position="665"/>
    </location>
</feature>
<dbReference type="SUPFAM" id="SSF56935">
    <property type="entry name" value="Porins"/>
    <property type="match status" value="1"/>
</dbReference>
<accession>A0ABW5SFW5</accession>
<keyword evidence="3" id="KW-0998">Cell outer membrane</keyword>
<evidence type="ECO:0000256" key="1">
    <source>
        <dbReference type="ARBA" id="ARBA00004442"/>
    </source>
</evidence>
<evidence type="ECO:0000256" key="3">
    <source>
        <dbReference type="ARBA" id="ARBA00023237"/>
    </source>
</evidence>
<name>A0ABW5SFW5_9FLAO</name>
<organism evidence="5 6">
    <name type="scientific">Mesonia sediminis</name>
    <dbReference type="NCBI Taxonomy" id="1703946"/>
    <lineage>
        <taxon>Bacteria</taxon>
        <taxon>Pseudomonadati</taxon>
        <taxon>Bacteroidota</taxon>
        <taxon>Flavobacteriia</taxon>
        <taxon>Flavobacteriales</taxon>
        <taxon>Flavobacteriaceae</taxon>
        <taxon>Mesonia</taxon>
    </lineage>
</organism>
<sequence length="665" mass="75451">MFKFSFTLFCALIGFNAIAQSQQLDSLASTEILEEVILLSSNQHKNHTENKSLASLESYLQESNAVNFIKRGAYAWEPMIQGMSSERNLITIEGMRIYGACTDKMDPITSYVEISNLSKANIKRGQAGAENGVTIGGSIDLKRKKTGYGESGLKANLQSGFESVNQQKVLGAAVQYGTDKFFTDIDIMYRDAENYDAGGGKEILFSQFTKYNFSFTSGVKLDQNNKLEASLIFDEARDVGYPALPMDVSLARAYIGSLEYIHTSENTFYSSWRSKIYYNDVTHIMDDSKRPVVPIRMDMPGWSKTWGMYSKLVGTKEKHNWNLSFNSHFNNSLAEMTMYPDNPNEKEMFMLTWPDVNTIYAGIFAQDKYYFNEHFSADFSLGAGVHQNSIQDEFGLASLRIFYPDMNSSKTRFLINTALAVDFRQNNWKHSIGFGYGERAPSVSEAYGNYLFNSFDGFDYIGNPNMKNEKSKEISWASQYKKKQFKVNFNTALYHINDYIIGRPDPSLSPMNIGINGVKVYEQVNYALLWSTDLSANYNISKAFSSQAKLIYRLGQDDEKNNLPLIQPLTIEASLRYKYDTFYAELGFQAATEQSAYSPEFGENKTPEYGIVNLALSKIVYFEQQKLILKAGAENLFDTNYSTFSDWNNIARPGRNIYANVIYSF</sequence>
<evidence type="ECO:0000256" key="2">
    <source>
        <dbReference type="ARBA" id="ARBA00023136"/>
    </source>
</evidence>
<proteinExistence type="predicted"/>
<dbReference type="InterPro" id="IPR036942">
    <property type="entry name" value="Beta-barrel_TonB_sf"/>
</dbReference>
<evidence type="ECO:0000313" key="5">
    <source>
        <dbReference type="EMBL" id="MFD2698024.1"/>
    </source>
</evidence>
<comment type="subcellular location">
    <subcellularLocation>
        <location evidence="1">Cell outer membrane</location>
    </subcellularLocation>
</comment>
<dbReference type="Gene3D" id="2.40.170.20">
    <property type="entry name" value="TonB-dependent receptor, beta-barrel domain"/>
    <property type="match status" value="1"/>
</dbReference>
<keyword evidence="5" id="KW-0675">Receptor</keyword>
<gene>
    <name evidence="5" type="ORF">ACFSQ0_08480</name>
</gene>
<protein>
    <submittedName>
        <fullName evidence="5">TonB-dependent receptor</fullName>
    </submittedName>
</protein>
<keyword evidence="2" id="KW-0472">Membrane</keyword>